<evidence type="ECO:0008006" key="2">
    <source>
        <dbReference type="Google" id="ProtNLM"/>
    </source>
</evidence>
<protein>
    <recommendedName>
        <fullName evidence="2">DUF4440 domain-containing protein</fullName>
    </recommendedName>
</protein>
<dbReference type="AlphaFoldDB" id="A0A6J4UL47"/>
<reference evidence="1" key="1">
    <citation type="submission" date="2020-02" db="EMBL/GenBank/DDBJ databases">
        <authorList>
            <person name="Meier V. D."/>
        </authorList>
    </citation>
    <scope>NUCLEOTIDE SEQUENCE</scope>
    <source>
        <strain evidence="1">AVDCRST_MAG70</strain>
    </source>
</reference>
<accession>A0A6J4UL47</accession>
<dbReference type="EMBL" id="CADCWH010000132">
    <property type="protein sequence ID" value="CAA9550211.1"/>
    <property type="molecule type" value="Genomic_DNA"/>
</dbReference>
<sequence>MFGRTRPRSIHHSTPARWDRASGVALILICITALVVGSAGSRAATAQSGTPVGSPVPGEGCRVAPRLVTAWDGTPAVGVEVPPVTTDGPFVPPIGEAADAGTSDAVRATIAESVACANAGDFPRMLALTSDRFVRALFTGDAAAPEAEIVAAITAPATPVTADQLLTVLTIDQIVVLDDGRVAATVVTRDATTTYTDVVYLVDGGDRWLIDDSVAIDPGTQVGASPAP</sequence>
<proteinExistence type="predicted"/>
<gene>
    <name evidence="1" type="ORF">AVDCRST_MAG70-861</name>
</gene>
<name>A0A6J4UL47_9BACT</name>
<organism evidence="1">
    <name type="scientific">uncultured Thermomicrobiales bacterium</name>
    <dbReference type="NCBI Taxonomy" id="1645740"/>
    <lineage>
        <taxon>Bacteria</taxon>
        <taxon>Pseudomonadati</taxon>
        <taxon>Thermomicrobiota</taxon>
        <taxon>Thermomicrobia</taxon>
        <taxon>Thermomicrobiales</taxon>
        <taxon>environmental samples</taxon>
    </lineage>
</organism>
<evidence type="ECO:0000313" key="1">
    <source>
        <dbReference type="EMBL" id="CAA9550211.1"/>
    </source>
</evidence>